<dbReference type="AlphaFoldDB" id="A0A136J7X1"/>
<dbReference type="STRING" id="196109.A0A136J7X1"/>
<sequence length="559" mass="59002">MGGGDFLTKLDESLSSLGGQWNGYSTGIATAFVLMLTYSVMSRVDPEVHPMLLARQAQGSAVRQEGQSPVYRANSAPHGYPLNSGLNVKAAGASKWSAGRDGDLRDIWRSAISGDTAAILTILGREKVLDHKLSDVTRQINLVGQYISAQGGSKVAIYLPNTVEFLAALFACSFHGLTAVLIPFNVSEAELVSMLRRSEADTVITSSGSFPFDSVVKSYPGLRQLIWVVDEGSKHMDWNEVPQGTGNKVNVSTWQDILGDGPVAAGLELPLIEGQSPAKEVILFSKKAGELEDMATFTQGNLVSAVSAQLTAVPSKYKFSQADLFLPASSLVSPFTLVLTLAALHANASIALNTVAGATPDLQLATAGVAPTVIVADPEAVVKSHGQVNGKLNSLITRASHYVQTRSLVQNGAMPVASFLASYNDSLRPIFGTTPGKLRLLYIAETVGAKSPALSEATLSDLRVFTGSRVIHALAAPQVAGAVAQTHFHDYRVQGDGSGTHYGPPLSSVEVYLKDNASHKITDTDYTGEIVVRGPAVAGGEVSLGTVGHIRQDNVLARV</sequence>
<evidence type="ECO:0000259" key="1">
    <source>
        <dbReference type="Pfam" id="PF00501"/>
    </source>
</evidence>
<organism evidence="2 3">
    <name type="scientific">Microdochium bolleyi</name>
    <dbReference type="NCBI Taxonomy" id="196109"/>
    <lineage>
        <taxon>Eukaryota</taxon>
        <taxon>Fungi</taxon>
        <taxon>Dikarya</taxon>
        <taxon>Ascomycota</taxon>
        <taxon>Pezizomycotina</taxon>
        <taxon>Sordariomycetes</taxon>
        <taxon>Xylariomycetidae</taxon>
        <taxon>Xylariales</taxon>
        <taxon>Microdochiaceae</taxon>
        <taxon>Microdochium</taxon>
    </lineage>
</organism>
<proteinExistence type="predicted"/>
<accession>A0A136J7X1</accession>
<dbReference type="Pfam" id="PF00501">
    <property type="entry name" value="AMP-binding"/>
    <property type="match status" value="1"/>
</dbReference>
<dbReference type="EMBL" id="KQ964248">
    <property type="protein sequence ID" value="KXJ93263.1"/>
    <property type="molecule type" value="Genomic_DNA"/>
</dbReference>
<name>A0A136J7X1_9PEZI</name>
<dbReference type="Proteomes" id="UP000070501">
    <property type="component" value="Unassembled WGS sequence"/>
</dbReference>
<evidence type="ECO:0000313" key="3">
    <source>
        <dbReference type="Proteomes" id="UP000070501"/>
    </source>
</evidence>
<dbReference type="InParanoid" id="A0A136J7X1"/>
<reference evidence="3" key="1">
    <citation type="submission" date="2016-02" db="EMBL/GenBank/DDBJ databases">
        <title>Draft genome sequence of Microdochium bolleyi, a fungal endophyte of beachgrass.</title>
        <authorList>
            <consortium name="DOE Joint Genome Institute"/>
            <person name="David A.S."/>
            <person name="May G."/>
            <person name="Haridas S."/>
            <person name="Lim J."/>
            <person name="Wang M."/>
            <person name="Labutti K."/>
            <person name="Lipzen A."/>
            <person name="Barry K."/>
            <person name="Grigoriev I.V."/>
        </authorList>
    </citation>
    <scope>NUCLEOTIDE SEQUENCE [LARGE SCALE GENOMIC DNA]</scope>
    <source>
        <strain evidence="3">J235TASD1</strain>
    </source>
</reference>
<protein>
    <recommendedName>
        <fullName evidence="1">AMP-dependent synthetase/ligase domain-containing protein</fullName>
    </recommendedName>
</protein>
<dbReference type="PANTHER" id="PTHR43272">
    <property type="entry name" value="LONG-CHAIN-FATTY-ACID--COA LIGASE"/>
    <property type="match status" value="1"/>
</dbReference>
<dbReference type="OrthoDB" id="4138492at2759"/>
<dbReference type="SUPFAM" id="SSF56801">
    <property type="entry name" value="Acetyl-CoA synthetase-like"/>
    <property type="match status" value="1"/>
</dbReference>
<keyword evidence="3" id="KW-1185">Reference proteome</keyword>
<dbReference type="PANTHER" id="PTHR43272:SF11">
    <property type="entry name" value="AMP-DEPENDENT SYNTHETASE_LIGASE DOMAIN-CONTAINING PROTEIN"/>
    <property type="match status" value="1"/>
</dbReference>
<evidence type="ECO:0000313" key="2">
    <source>
        <dbReference type="EMBL" id="KXJ93263.1"/>
    </source>
</evidence>
<dbReference type="GO" id="GO:0004467">
    <property type="term" value="F:long-chain fatty acid-CoA ligase activity"/>
    <property type="evidence" value="ECO:0007669"/>
    <property type="project" value="TreeGrafter"/>
</dbReference>
<dbReference type="FunCoup" id="A0A136J7X1">
    <property type="interactions" value="29"/>
</dbReference>
<dbReference type="InterPro" id="IPR042099">
    <property type="entry name" value="ANL_N_sf"/>
</dbReference>
<dbReference type="GO" id="GO:0016020">
    <property type="term" value="C:membrane"/>
    <property type="evidence" value="ECO:0007669"/>
    <property type="project" value="TreeGrafter"/>
</dbReference>
<dbReference type="Gene3D" id="3.40.50.12780">
    <property type="entry name" value="N-terminal domain of ligase-like"/>
    <property type="match status" value="1"/>
</dbReference>
<feature type="domain" description="AMP-dependent synthetase/ligase" evidence="1">
    <location>
        <begin position="145"/>
        <end position="217"/>
    </location>
</feature>
<dbReference type="InterPro" id="IPR000873">
    <property type="entry name" value="AMP-dep_synth/lig_dom"/>
</dbReference>
<gene>
    <name evidence="2" type="ORF">Micbo1qcDRAFT_194496</name>
</gene>
<dbReference type="GO" id="GO:0005783">
    <property type="term" value="C:endoplasmic reticulum"/>
    <property type="evidence" value="ECO:0007669"/>
    <property type="project" value="TreeGrafter"/>
</dbReference>